<dbReference type="Proteomes" id="UP001302367">
    <property type="component" value="Chromosome 5"/>
</dbReference>
<feature type="compositionally biased region" description="Acidic residues" evidence="1">
    <location>
        <begin position="133"/>
        <end position="146"/>
    </location>
</feature>
<dbReference type="AlphaFoldDB" id="A0A2G5H8L5"/>
<name>A0A2G5H8L5_CERBT</name>
<feature type="compositionally biased region" description="Basic and acidic residues" evidence="1">
    <location>
        <begin position="147"/>
        <end position="162"/>
    </location>
</feature>
<accession>A0A2G5H8L5</accession>
<feature type="region of interest" description="Disordered" evidence="1">
    <location>
        <begin position="133"/>
        <end position="162"/>
    </location>
</feature>
<evidence type="ECO:0000313" key="2">
    <source>
        <dbReference type="EMBL" id="PIA88866.1"/>
    </source>
</evidence>
<sequence length="521" mass="60788">MTDQDDHQQTENEMENDDCQIARLREQVSQLKYDNDWLRENNVRLQEQLDQSTQEANENEADFEEEEANEDEAYFEDEEANQDEAYFEDEDYPQVSTITRVRKRFCKIFTRLITGPVRYWQAKRQAKRWNADLGEEVQYDDNDGPEDDRWKPAPEREPEPDHMICDKCISWNALWEQRQKYPQWDPVQSSLDEFWKSPAQYIYISWEDQYTALHKAHALAKQTFWYAFHAHWPEQARAQFGEHWDQVRFGRDEIEKSGLSWAGRPEKTLQMCNATREMTIGSMYSVTSLRNAVCHPSQSLAMRNLDALLCTAENLARILDDKPRVCEIQNLRRGVMIKAIEAYEIIEARTTTPFLKGPPTEGTNLQLRARRAFDAVECAPQTVHDDHPYPYHIQHTLRRIYNDVYHSSPPGDKDYPAVLLQAAKLWKARGFGRGEDDPDYQQRVITSQSWVRDDDRPVDEDVAEPPSGDNSTEAQETAEVRSEIEQVQEPEAEPQSQDQDVDAGEEAQADRLSLLEAECNE</sequence>
<protein>
    <submittedName>
        <fullName evidence="2">Uncharacterized protein</fullName>
    </submittedName>
</protein>
<evidence type="ECO:0000313" key="4">
    <source>
        <dbReference type="Proteomes" id="UP000230605"/>
    </source>
</evidence>
<dbReference type="EMBL" id="LKMD01000108">
    <property type="protein sequence ID" value="PIA88866.1"/>
    <property type="molecule type" value="Genomic_DNA"/>
</dbReference>
<reference evidence="3 5" key="2">
    <citation type="submission" date="2023-09" db="EMBL/GenBank/DDBJ databases">
        <title>Complete-Gapless Cercospora beticola genome.</title>
        <authorList>
            <person name="Wyatt N.A."/>
            <person name="Spanner R.E."/>
            <person name="Bolton M.D."/>
        </authorList>
    </citation>
    <scope>NUCLEOTIDE SEQUENCE [LARGE SCALE GENOMIC DNA]</scope>
    <source>
        <strain evidence="3">Cb09-40</strain>
    </source>
</reference>
<evidence type="ECO:0000256" key="1">
    <source>
        <dbReference type="SAM" id="MobiDB-lite"/>
    </source>
</evidence>
<feature type="compositionally biased region" description="Acidic residues" evidence="1">
    <location>
        <begin position="57"/>
        <end position="72"/>
    </location>
</feature>
<dbReference type="OrthoDB" id="3646366at2759"/>
<evidence type="ECO:0000313" key="5">
    <source>
        <dbReference type="Proteomes" id="UP001302367"/>
    </source>
</evidence>
<keyword evidence="5" id="KW-1185">Reference proteome</keyword>
<feature type="region of interest" description="Disordered" evidence="1">
    <location>
        <begin position="432"/>
        <end position="521"/>
    </location>
</feature>
<dbReference type="EMBL" id="CP134188">
    <property type="protein sequence ID" value="WPB03025.1"/>
    <property type="molecule type" value="Genomic_DNA"/>
</dbReference>
<gene>
    <name evidence="2" type="ORF">CB0940_07100</name>
    <name evidence="3" type="ORF">RHO25_007661</name>
</gene>
<feature type="region of interest" description="Disordered" evidence="1">
    <location>
        <begin position="46"/>
        <end position="72"/>
    </location>
</feature>
<proteinExistence type="predicted"/>
<evidence type="ECO:0000313" key="3">
    <source>
        <dbReference type="EMBL" id="WPB03025.1"/>
    </source>
</evidence>
<dbReference type="Proteomes" id="UP000230605">
    <property type="component" value="Chromosome 5"/>
</dbReference>
<organism evidence="2 4">
    <name type="scientific">Cercospora beticola</name>
    <name type="common">Sugarbeet leaf spot fungus</name>
    <dbReference type="NCBI Taxonomy" id="122368"/>
    <lineage>
        <taxon>Eukaryota</taxon>
        <taxon>Fungi</taxon>
        <taxon>Dikarya</taxon>
        <taxon>Ascomycota</taxon>
        <taxon>Pezizomycotina</taxon>
        <taxon>Dothideomycetes</taxon>
        <taxon>Dothideomycetidae</taxon>
        <taxon>Mycosphaerellales</taxon>
        <taxon>Mycosphaerellaceae</taxon>
        <taxon>Cercospora</taxon>
    </lineage>
</organism>
<reference evidence="2 4" key="1">
    <citation type="submission" date="2015-10" db="EMBL/GenBank/DDBJ databases">
        <title>The cercosporin biosynthetic gene cluster was horizontally transferred to several fungal lineages and shown to be expanded in Cercospora beticola based on microsynteny with recipient genomes.</title>
        <authorList>
            <person name="De Jonge R."/>
            <person name="Ebert M.K."/>
            <person name="Suttle J.C."/>
            <person name="Jurick Ii W.M."/>
            <person name="Secor G.A."/>
            <person name="Thomma B.P."/>
            <person name="Van De Peer Y."/>
            <person name="Bolton M.D."/>
        </authorList>
    </citation>
    <scope>NUCLEOTIDE SEQUENCE [LARGE SCALE GENOMIC DNA]</scope>
    <source>
        <strain evidence="2 4">09-40</strain>
    </source>
</reference>